<reference evidence="1 2" key="1">
    <citation type="submission" date="2018-11" db="EMBL/GenBank/DDBJ databases">
        <authorList>
            <consortium name="Pathogen Informatics"/>
        </authorList>
    </citation>
    <scope>NUCLEOTIDE SEQUENCE [LARGE SCALE GENOMIC DNA]</scope>
</reference>
<evidence type="ECO:0000313" key="2">
    <source>
        <dbReference type="Proteomes" id="UP000274429"/>
    </source>
</evidence>
<organism evidence="1 2">
    <name type="scientific">Hydatigena taeniaeformis</name>
    <name type="common">Feline tapeworm</name>
    <name type="synonym">Taenia taeniaeformis</name>
    <dbReference type="NCBI Taxonomy" id="6205"/>
    <lineage>
        <taxon>Eukaryota</taxon>
        <taxon>Metazoa</taxon>
        <taxon>Spiralia</taxon>
        <taxon>Lophotrochozoa</taxon>
        <taxon>Platyhelminthes</taxon>
        <taxon>Cestoda</taxon>
        <taxon>Eucestoda</taxon>
        <taxon>Cyclophyllidea</taxon>
        <taxon>Taeniidae</taxon>
        <taxon>Hydatigera</taxon>
    </lineage>
</organism>
<evidence type="ECO:0000313" key="1">
    <source>
        <dbReference type="EMBL" id="VDM17568.1"/>
    </source>
</evidence>
<proteinExistence type="predicted"/>
<protein>
    <submittedName>
        <fullName evidence="1">Uncharacterized protein</fullName>
    </submittedName>
</protein>
<dbReference type="AlphaFoldDB" id="A0A3P7G489"/>
<accession>A0A3P7G489</accession>
<name>A0A3P7G489_HYDTA</name>
<sequence length="279" mass="31353">MQHRRYCTLSGIFRVQRPYNSSNVSAVCPSTSSPKKDQKGFLDIDDSVASVIPVDADPSQVTKSVSGLHRCRSMSDIRRTRVTLTDSEIRLRSNLAAWTFLLEHSRKAVENQNKQEETLRKSITEAHDREAWLKKWLRVQKSTELQIKIYQRLVELLEGESGMTDLLRRFYINHLLPVSDRLPLEGLTLGDDFQGHLAAASQAGEEFVAAAAGDLNALGIIASQLTEMSRAILSSTSWLGNKEVVTKLTQACRLCLRLASLRTYRLQREMAQRLGAIPS</sequence>
<dbReference type="EMBL" id="UYWX01000200">
    <property type="protein sequence ID" value="VDM17568.1"/>
    <property type="molecule type" value="Genomic_DNA"/>
</dbReference>
<dbReference type="Proteomes" id="UP000274429">
    <property type="component" value="Unassembled WGS sequence"/>
</dbReference>
<keyword evidence="2" id="KW-1185">Reference proteome</keyword>
<dbReference type="OrthoDB" id="6241714at2759"/>
<gene>
    <name evidence="1" type="ORF">TTAC_LOCUS1166</name>
</gene>